<dbReference type="Proteomes" id="UP000729733">
    <property type="component" value="Unassembled WGS sequence"/>
</dbReference>
<dbReference type="InterPro" id="IPR016181">
    <property type="entry name" value="Acyl_CoA_acyltransferase"/>
</dbReference>
<organism evidence="7 8">
    <name type="scientific">Waterburya agarophytonicola KI4</name>
    <dbReference type="NCBI Taxonomy" id="2874699"/>
    <lineage>
        <taxon>Bacteria</taxon>
        <taxon>Bacillati</taxon>
        <taxon>Cyanobacteriota</taxon>
        <taxon>Cyanophyceae</taxon>
        <taxon>Pleurocapsales</taxon>
        <taxon>Hyellaceae</taxon>
        <taxon>Waterburya</taxon>
        <taxon>Waterburya agarophytonicola</taxon>
    </lineage>
</organism>
<sequence>MTVEIVLLDSKRHQRENFDCGVESLNGYIKKIASQDLKRKAATVFVSIDSSTQNVTAYYTLSSFSLELTEIEPRLTKKLPRYPLLPATMLGRLAVDKQYKGRGLGQLMLVDAMKKSYQASQQIASVALIVEAIDEGAVSFYQKFGFINFQSSQERLYLPMKTIEKITT</sequence>
<evidence type="ECO:0000256" key="5">
    <source>
        <dbReference type="ARBA" id="ARBA00049880"/>
    </source>
</evidence>
<comment type="catalytic activity">
    <reaction evidence="5">
        <text>glycyl-tRNA(Gly) + acetyl-CoA = N-acetylglycyl-tRNA(Gly) + CoA + H(+)</text>
        <dbReference type="Rhea" id="RHEA:81867"/>
        <dbReference type="Rhea" id="RHEA-COMP:9683"/>
        <dbReference type="Rhea" id="RHEA-COMP:19766"/>
        <dbReference type="ChEBI" id="CHEBI:15378"/>
        <dbReference type="ChEBI" id="CHEBI:57287"/>
        <dbReference type="ChEBI" id="CHEBI:57288"/>
        <dbReference type="ChEBI" id="CHEBI:78522"/>
        <dbReference type="ChEBI" id="CHEBI:232036"/>
    </reaction>
</comment>
<keyword evidence="3" id="KW-0808">Transferase</keyword>
<dbReference type="PANTHER" id="PTHR36449:SF1">
    <property type="entry name" value="ACETYLTRANSFERASE"/>
    <property type="match status" value="1"/>
</dbReference>
<evidence type="ECO:0000313" key="8">
    <source>
        <dbReference type="Proteomes" id="UP000729733"/>
    </source>
</evidence>
<keyword evidence="8" id="KW-1185">Reference proteome</keyword>
<dbReference type="InterPro" id="IPR000182">
    <property type="entry name" value="GNAT_dom"/>
</dbReference>
<dbReference type="Pfam" id="PF13673">
    <property type="entry name" value="Acetyltransf_10"/>
    <property type="match status" value="1"/>
</dbReference>
<dbReference type="RefSeq" id="WP_229642987.1">
    <property type="nucleotide sequence ID" value="NZ_JADWDC010000131.1"/>
</dbReference>
<dbReference type="GO" id="GO:0016747">
    <property type="term" value="F:acyltransferase activity, transferring groups other than amino-acyl groups"/>
    <property type="evidence" value="ECO:0007669"/>
    <property type="project" value="InterPro"/>
</dbReference>
<comment type="caution">
    <text evidence="7">The sequence shown here is derived from an EMBL/GenBank/DDBJ whole genome shotgun (WGS) entry which is preliminary data.</text>
</comment>
<evidence type="ECO:0000256" key="2">
    <source>
        <dbReference type="ARBA" id="ARBA00022649"/>
    </source>
</evidence>
<accession>A0A964FII4</accession>
<evidence type="ECO:0000313" key="7">
    <source>
        <dbReference type="EMBL" id="MCC0179891.1"/>
    </source>
</evidence>
<dbReference type="PROSITE" id="PS51186">
    <property type="entry name" value="GNAT"/>
    <property type="match status" value="1"/>
</dbReference>
<dbReference type="Gene3D" id="3.40.630.30">
    <property type="match status" value="1"/>
</dbReference>
<gene>
    <name evidence="7" type="ORF">I4641_23425</name>
</gene>
<evidence type="ECO:0000259" key="6">
    <source>
        <dbReference type="PROSITE" id="PS51186"/>
    </source>
</evidence>
<evidence type="ECO:0000256" key="4">
    <source>
        <dbReference type="ARBA" id="ARBA00023315"/>
    </source>
</evidence>
<keyword evidence="2" id="KW-1277">Toxin-antitoxin system</keyword>
<dbReference type="SUPFAM" id="SSF55729">
    <property type="entry name" value="Acyl-CoA N-acyltransferases (Nat)"/>
    <property type="match status" value="1"/>
</dbReference>
<keyword evidence="1" id="KW-0678">Repressor</keyword>
<dbReference type="EMBL" id="JADWDC010000131">
    <property type="protein sequence ID" value="MCC0179891.1"/>
    <property type="molecule type" value="Genomic_DNA"/>
</dbReference>
<dbReference type="AlphaFoldDB" id="A0A964FII4"/>
<protein>
    <submittedName>
        <fullName evidence="7">GNAT family N-acetyltransferase</fullName>
    </submittedName>
</protein>
<proteinExistence type="predicted"/>
<evidence type="ECO:0000256" key="1">
    <source>
        <dbReference type="ARBA" id="ARBA00022491"/>
    </source>
</evidence>
<name>A0A964FII4_9CYAN</name>
<reference evidence="7" key="1">
    <citation type="journal article" date="2021" name="Antonie Van Leeuwenhoek">
        <title>Draft genome and description of Waterburya agarophytonicola gen. nov. sp. nov. (Pleurocapsales, Cyanobacteria): a seaweed symbiont.</title>
        <authorList>
            <person name="Bonthond G."/>
            <person name="Shalygin S."/>
            <person name="Bayer T."/>
            <person name="Weinberger F."/>
        </authorList>
    </citation>
    <scope>NUCLEOTIDE SEQUENCE</scope>
    <source>
        <strain evidence="7">KI4</strain>
    </source>
</reference>
<feature type="domain" description="N-acetyltransferase" evidence="6">
    <location>
        <begin position="27"/>
        <end position="168"/>
    </location>
</feature>
<dbReference type="PANTHER" id="PTHR36449">
    <property type="entry name" value="ACETYLTRANSFERASE-RELATED"/>
    <property type="match status" value="1"/>
</dbReference>
<evidence type="ECO:0000256" key="3">
    <source>
        <dbReference type="ARBA" id="ARBA00022679"/>
    </source>
</evidence>
<keyword evidence="4" id="KW-0012">Acyltransferase</keyword>